<feature type="signal peptide" evidence="1">
    <location>
        <begin position="1"/>
        <end position="22"/>
    </location>
</feature>
<dbReference type="Gene3D" id="3.90.280.10">
    <property type="entry name" value="PEBP-like"/>
    <property type="match status" value="1"/>
</dbReference>
<dbReference type="NCBIfam" id="TIGR00481">
    <property type="entry name" value="YbhB/YbcL family Raf kinase inhibitor-like protein"/>
    <property type="match status" value="1"/>
</dbReference>
<sequence length="184" mass="20689">MKKSKFIDCLFMIGMTTFLFFAGNYSQQSFQQEKTKDATMKITSVAFDNNQFIPSKYTCDGKNINPPLAFSEIPEGTRSFVLIVDDPDAPAGTWVHWVLYNIPPDVSTIKEDDVPDGLQGKNSFSKSSYGGPCPPSGTHRYYFKLYALNTVLPVFDHPDKKAIETAMKNHILAQAELIGLYKRE</sequence>
<name>A0A0S7BT34_9CHLR</name>
<dbReference type="CDD" id="cd00865">
    <property type="entry name" value="PEBP_bact_arch"/>
    <property type="match status" value="1"/>
</dbReference>
<dbReference type="EMBL" id="DF968181">
    <property type="protein sequence ID" value="GAP41639.1"/>
    <property type="molecule type" value="Genomic_DNA"/>
</dbReference>
<dbReference type="InterPro" id="IPR036610">
    <property type="entry name" value="PEBP-like_sf"/>
</dbReference>
<dbReference type="PATRIC" id="fig|1678840.3.peg.3129"/>
<proteinExistence type="predicted"/>
<protein>
    <submittedName>
        <fullName evidence="2">Phospholipid-binding protein, PBP family</fullName>
    </submittedName>
</protein>
<dbReference type="AlphaFoldDB" id="A0A0S7BT34"/>
<dbReference type="PANTHER" id="PTHR30289">
    <property type="entry name" value="UNCHARACTERIZED PROTEIN YBCL-RELATED"/>
    <property type="match status" value="1"/>
</dbReference>
<dbReference type="SUPFAM" id="SSF49777">
    <property type="entry name" value="PEBP-like"/>
    <property type="match status" value="1"/>
</dbReference>
<keyword evidence="1" id="KW-0732">Signal</keyword>
<organism evidence="2">
    <name type="scientific">Flexilinea flocculi</name>
    <dbReference type="NCBI Taxonomy" id="1678840"/>
    <lineage>
        <taxon>Bacteria</taxon>
        <taxon>Bacillati</taxon>
        <taxon>Chloroflexota</taxon>
        <taxon>Anaerolineae</taxon>
        <taxon>Anaerolineales</taxon>
        <taxon>Anaerolineaceae</taxon>
        <taxon>Flexilinea</taxon>
    </lineage>
</organism>
<reference evidence="2" key="1">
    <citation type="journal article" date="2015" name="Genome Announc.">
        <title>Draft Genome Sequence of Anaerolineae Strain TC1, a Novel Isolate from a Methanogenic Wastewater Treatment System.</title>
        <authorList>
            <person name="Matsuura N."/>
            <person name="Tourlousse D.M."/>
            <person name="Sun L."/>
            <person name="Toyonaga M."/>
            <person name="Kuroda K."/>
            <person name="Ohashi A."/>
            <person name="Cruz R."/>
            <person name="Yamaguchi T."/>
            <person name="Sekiguchi Y."/>
        </authorList>
    </citation>
    <scope>NUCLEOTIDE SEQUENCE [LARGE SCALE GENOMIC DNA]</scope>
    <source>
        <strain evidence="2">TC1</strain>
    </source>
</reference>
<evidence type="ECO:0000313" key="3">
    <source>
        <dbReference type="Proteomes" id="UP000053370"/>
    </source>
</evidence>
<feature type="chain" id="PRO_5006633140" evidence="1">
    <location>
        <begin position="23"/>
        <end position="184"/>
    </location>
</feature>
<dbReference type="InterPro" id="IPR005247">
    <property type="entry name" value="YbhB_YbcL/LppC-like"/>
</dbReference>
<dbReference type="Pfam" id="PF01161">
    <property type="entry name" value="PBP"/>
    <property type="match status" value="1"/>
</dbReference>
<dbReference type="STRING" id="1678840.ATC1_131631"/>
<dbReference type="InterPro" id="IPR008914">
    <property type="entry name" value="PEBP"/>
</dbReference>
<keyword evidence="3" id="KW-1185">Reference proteome</keyword>
<evidence type="ECO:0000313" key="2">
    <source>
        <dbReference type="EMBL" id="GAP41639.1"/>
    </source>
</evidence>
<dbReference type="RefSeq" id="WP_201777293.1">
    <property type="nucleotide sequence ID" value="NZ_DF968181.1"/>
</dbReference>
<accession>A0A0S7BT34</accession>
<evidence type="ECO:0000256" key="1">
    <source>
        <dbReference type="SAM" id="SignalP"/>
    </source>
</evidence>
<dbReference type="Proteomes" id="UP000053370">
    <property type="component" value="Unassembled WGS sequence"/>
</dbReference>
<dbReference type="PANTHER" id="PTHR30289:SF1">
    <property type="entry name" value="PEBP (PHOSPHATIDYLETHANOLAMINE-BINDING PROTEIN) FAMILY PROTEIN"/>
    <property type="match status" value="1"/>
</dbReference>
<gene>
    <name evidence="2" type="ORF">ATC1_131631</name>
</gene>